<dbReference type="AlphaFoldDB" id="E0UN61"/>
<evidence type="ECO:0000259" key="1">
    <source>
        <dbReference type="SMART" id="SM00912"/>
    </source>
</evidence>
<keyword evidence="3" id="KW-1185">Reference proteome</keyword>
<dbReference type="Gene3D" id="2.160.20.10">
    <property type="entry name" value="Single-stranded right-handed beta-helix, Pectin lyase-like"/>
    <property type="match status" value="3"/>
</dbReference>
<evidence type="ECO:0000313" key="2">
    <source>
        <dbReference type="EMBL" id="ADN18391.1"/>
    </source>
</evidence>
<dbReference type="EMBL" id="CP002201">
    <property type="protein sequence ID" value="ADN18391.1"/>
    <property type="molecule type" value="Genomic_DNA"/>
</dbReference>
<dbReference type="OrthoDB" id="452776at2"/>
<dbReference type="InterPro" id="IPR011050">
    <property type="entry name" value="Pectin_lyase_fold/virulence"/>
</dbReference>
<reference evidence="3" key="1">
    <citation type="journal article" date="2011" name="MBio">
        <title>Novel metabolic attributes of the genus Cyanothece, comprising a group of unicellular nitrogen-fixing Cyanobacteria.</title>
        <authorList>
            <person name="Bandyopadhyay A."/>
            <person name="Elvitigala T."/>
            <person name="Welsh E."/>
            <person name="Stockel J."/>
            <person name="Liberton M."/>
            <person name="Min H."/>
            <person name="Sherman L.A."/>
            <person name="Pakrasi H.B."/>
        </authorList>
    </citation>
    <scope>NUCLEOTIDE SEQUENCE [LARGE SCALE GENOMIC DNA]</scope>
    <source>
        <strain evidence="3">PCC 7822</strain>
        <plasmid evidence="3">Cy782203</plasmid>
    </source>
</reference>
<gene>
    <name evidence="2" type="ordered locus">Cyan7822_6710</name>
</gene>
<protein>
    <submittedName>
        <fullName evidence="2">Filamentous hemagglutinin family outer membrane protein</fullName>
    </submittedName>
</protein>
<dbReference type="InterPro" id="IPR008638">
    <property type="entry name" value="FhaB/CdiA-like_TPS"/>
</dbReference>
<accession>E0UN61</accession>
<geneLocation type="plasmid" evidence="2 3">
    <name>Cy782203</name>
</geneLocation>
<keyword evidence="2" id="KW-0614">Plasmid</keyword>
<dbReference type="InterPro" id="IPR012334">
    <property type="entry name" value="Pectin_lyas_fold"/>
</dbReference>
<dbReference type="SMART" id="SM00912">
    <property type="entry name" value="Haemagg_act"/>
    <property type="match status" value="1"/>
</dbReference>
<dbReference type="Pfam" id="PF05860">
    <property type="entry name" value="TPS"/>
    <property type="match status" value="1"/>
</dbReference>
<dbReference type="Proteomes" id="UP000008206">
    <property type="component" value="Plasmid Cy782203"/>
</dbReference>
<dbReference type="RefSeq" id="WP_013325518.1">
    <property type="nucleotide sequence ID" value="NC_014502.1"/>
</dbReference>
<evidence type="ECO:0000313" key="3">
    <source>
        <dbReference type="Proteomes" id="UP000008206"/>
    </source>
</evidence>
<dbReference type="NCBIfam" id="TIGR01901">
    <property type="entry name" value="adhes_NPXG"/>
    <property type="match status" value="1"/>
</dbReference>
<feature type="domain" description="Filamentous haemagglutinin FhaB/tRNA nuclease CdiA-like TPS" evidence="1">
    <location>
        <begin position="36"/>
        <end position="146"/>
    </location>
</feature>
<dbReference type="KEGG" id="cyj:Cyan7822_6710"/>
<organism evidence="2 3">
    <name type="scientific">Gloeothece verrucosa (strain PCC 7822)</name>
    <name type="common">Cyanothece sp. (strain PCC 7822)</name>
    <dbReference type="NCBI Taxonomy" id="497965"/>
    <lineage>
        <taxon>Bacteria</taxon>
        <taxon>Bacillati</taxon>
        <taxon>Cyanobacteriota</taxon>
        <taxon>Cyanophyceae</taxon>
        <taxon>Oscillatoriophycideae</taxon>
        <taxon>Chroococcales</taxon>
        <taxon>Aphanothecaceae</taxon>
        <taxon>Gloeothece</taxon>
        <taxon>Gloeothece verrucosa</taxon>
    </lineage>
</organism>
<sequence length="824" mass="84791">MTKLSNLPITKCSNVLIGLFSFLLYPVPIHAQITPDQTLPNNSIIKVNGNVIEITGGTQAGNNLFHSFRQFSLPNGTAYFNNPSSIQIILGRVTGLEASYINGLLKANGNANLFLINPNGIVFGPDAALEVGGSFIAATANSINFADGTKFEAGSSTTNPILTVSIPIGIEFKDAKPIQINNQGQNLIIGSSPISGFPTTGLQSYNGRTIAIVGGEVTLNGGIISTDGRIEVGAVDSGVVGLNLSDQLTLDYGTLNSFKNIQLDNKSLLNVYGLNPGSIQIRGHDISFKNGSLASIQNLGSTNPNNQINVQATGSLSLDGVSRVGNRRGSFSGFNTEAVDTGNGSDINIIAPFFTVTNGAGASTASFGLGKGGTINFSGGRLLVRDGSGLAASAFGLGDSGGVRLEATDSIEISGFSTDPATASVVFPGFVDFPATVGSFTFLGNAGNVEVITPRLRVGDGAALGTVAFGGNGGDVNINSNSVEIVRTTPSLTRSAINSSTYGRGNAGNITINASQISLLEGGSINSSTFEGGNAGRITLNANSIDVRGFSSSANRSVSSSIDSATLIPSPETREAFFLPDVLPTGPSGDILINTEKLTIADQGSINVNNEGILNNAGNIQINAPAIILDRGKITATNRTGNGGNINIISQDTRLFNGEISASAQGEGNGGNININTDFLTLANSSQISANAIEGSGGNINITAQGLLQSPDSSITASSEFGASGVVQLNINPFQILAAEGLPTNAPNLKELLAQTCSVLAKRQERFTSVGQGGIPNTSIQPYTLEDLVPSGQVFGILKKPDGKVKLLSCDRLDVLDSESANPQ</sequence>
<dbReference type="HOGENOM" id="CLU_001325_0_0_3"/>
<proteinExistence type="predicted"/>
<dbReference type="SUPFAM" id="SSF51126">
    <property type="entry name" value="Pectin lyase-like"/>
    <property type="match status" value="3"/>
</dbReference>
<name>E0UN61_GLOV7</name>